<dbReference type="AlphaFoldDB" id="A6VSU2"/>
<protein>
    <recommendedName>
        <fullName evidence="3">Capsid scaffolding protein</fullName>
    </recommendedName>
</protein>
<dbReference type="KEGG" id="mmw:Mmwyl1_0586"/>
<evidence type="ECO:0000313" key="2">
    <source>
        <dbReference type="EMBL" id="ABR69521.1"/>
    </source>
</evidence>
<dbReference type="EMBL" id="CP000749">
    <property type="protein sequence ID" value="ABR69521.1"/>
    <property type="molecule type" value="Genomic_DNA"/>
</dbReference>
<dbReference type="STRING" id="400668.Mmwyl1_0586"/>
<name>A6VSU2_MARMS</name>
<dbReference type="OrthoDB" id="5625143at2"/>
<feature type="compositionally biased region" description="Basic and acidic residues" evidence="1">
    <location>
        <begin position="291"/>
        <end position="304"/>
    </location>
</feature>
<accession>A6VSU2</accession>
<reference evidence="2" key="1">
    <citation type="submission" date="2007-06" db="EMBL/GenBank/DDBJ databases">
        <title>Complete sequence of Marinomonas sp. MWYL1.</title>
        <authorList>
            <consortium name="US DOE Joint Genome Institute"/>
            <person name="Copeland A."/>
            <person name="Lucas S."/>
            <person name="Lapidus A."/>
            <person name="Barry K."/>
            <person name="Glavina del Rio T."/>
            <person name="Dalin E."/>
            <person name="Tice H."/>
            <person name="Pitluck S."/>
            <person name="Kiss H."/>
            <person name="Brettin T."/>
            <person name="Bruce D."/>
            <person name="Detter J.C."/>
            <person name="Han C."/>
            <person name="Schmutz J."/>
            <person name="Larimer F."/>
            <person name="Land M."/>
            <person name="Hauser L."/>
            <person name="Kyrpides N."/>
            <person name="Kim E."/>
            <person name="Johnston A.W.B."/>
            <person name="Todd J.D."/>
            <person name="Rogers R."/>
            <person name="Wexler M."/>
            <person name="Bond P.L."/>
            <person name="Li Y."/>
            <person name="Richardson P."/>
        </authorList>
    </citation>
    <scope>NUCLEOTIDE SEQUENCE [LARGE SCALE GENOMIC DNA]</scope>
    <source>
        <strain evidence="2">MWYL1</strain>
    </source>
</reference>
<dbReference type="eggNOG" id="ENOG502ZBY8">
    <property type="taxonomic scope" value="Bacteria"/>
</dbReference>
<gene>
    <name evidence="2" type="ordered locus">Mmwyl1_0586</name>
</gene>
<proteinExistence type="predicted"/>
<evidence type="ECO:0000256" key="1">
    <source>
        <dbReference type="SAM" id="MobiDB-lite"/>
    </source>
</evidence>
<sequence>MAKPKKEAKWYRFGRSGDTVDGRIIKEQDILDAVETFNSEYYPTRIWPDHKRWFNLGKVIAIRAEKNDEGGTDMYGQVEANEYYKDMNKMGQRLFFSMELWPDFRKSGKTYLSGLGATDEPASVATSEIHLSRVDEAVIVGESVESAPHYFDSQDGKEGDAKNLLAAIASFFKSQTQSDDDSDDSQEETDMTKEQYEALSNGLTALTKRFNIAFPEQQQAPAGNEAPTMEEQIIALTAQVKDLTDKQGTPPKDEPESGVSKEEFSQLKTALTTLTEQFKAATKEQPGTNGGEHDGDGKDLSACI</sequence>
<feature type="region of interest" description="Disordered" evidence="1">
    <location>
        <begin position="244"/>
        <end position="304"/>
    </location>
</feature>
<dbReference type="Pfam" id="PF05929">
    <property type="entry name" value="Phage_GPO"/>
    <property type="match status" value="1"/>
</dbReference>
<organism evidence="2">
    <name type="scientific">Marinomonas sp. (strain MWYL1)</name>
    <dbReference type="NCBI Taxonomy" id="400668"/>
    <lineage>
        <taxon>Bacteria</taxon>
        <taxon>Pseudomonadati</taxon>
        <taxon>Pseudomonadota</taxon>
        <taxon>Gammaproteobacteria</taxon>
        <taxon>Oceanospirillales</taxon>
        <taxon>Oceanospirillaceae</taxon>
        <taxon>Marinomonas</taxon>
    </lineage>
</organism>
<feature type="compositionally biased region" description="Polar residues" evidence="1">
    <location>
        <begin position="266"/>
        <end position="276"/>
    </location>
</feature>
<feature type="compositionally biased region" description="Basic and acidic residues" evidence="1">
    <location>
        <begin position="251"/>
        <end position="265"/>
    </location>
</feature>
<evidence type="ECO:0008006" key="3">
    <source>
        <dbReference type="Google" id="ProtNLM"/>
    </source>
</evidence>
<dbReference type="InterPro" id="IPR009228">
    <property type="entry name" value="Capsid_scaffold_GpO"/>
</dbReference>
<dbReference type="HOGENOM" id="CLU_066846_0_0_6"/>